<dbReference type="PANTHER" id="PTHR43253">
    <property type="entry name" value="TRICORN PROTEASE HOMOLOG 2-RELATED"/>
    <property type="match status" value="1"/>
</dbReference>
<keyword evidence="15" id="KW-1185">Reference proteome</keyword>
<comment type="subcellular location">
    <subcellularLocation>
        <location evidence="1 7">Cytoplasm</location>
    </subcellularLocation>
</comment>
<evidence type="ECO:0000256" key="10">
    <source>
        <dbReference type="SAM" id="MobiDB-lite"/>
    </source>
</evidence>
<dbReference type="GO" id="GO:0008236">
    <property type="term" value="F:serine-type peptidase activity"/>
    <property type="evidence" value="ECO:0007669"/>
    <property type="project" value="UniProtKB-UniRule"/>
</dbReference>
<dbReference type="EC" id="3.4.21.-" evidence="7"/>
<keyword evidence="5 7" id="KW-0378">Hydrolase</keyword>
<keyword evidence="4 7" id="KW-0645">Protease</keyword>
<reference evidence="14 15" key="2">
    <citation type="journal article" date="2012" name="Stand. Genomic Sci.">
        <title>Complete genome sequence of the aquatic bacterium Runella slithyformis type strain (LSU 4(T)).</title>
        <authorList>
            <person name="Copeland A."/>
            <person name="Zhang X."/>
            <person name="Misra M."/>
            <person name="Lapidus A."/>
            <person name="Nolan M."/>
            <person name="Lucas S."/>
            <person name="Deshpande S."/>
            <person name="Cheng J.F."/>
            <person name="Tapia R."/>
            <person name="Goodwin L.A."/>
            <person name="Pitluck S."/>
            <person name="Liolios K."/>
            <person name="Pagani I."/>
            <person name="Ivanova N."/>
            <person name="Mikhailova N."/>
            <person name="Pati A."/>
            <person name="Chen A."/>
            <person name="Palaniappan K."/>
            <person name="Land M."/>
            <person name="Hauser L."/>
            <person name="Pan C."/>
            <person name="Jeffries C.D."/>
            <person name="Detter J.C."/>
            <person name="Brambilla E.M."/>
            <person name="Rohde M."/>
            <person name="Djao O.D."/>
            <person name="Goker M."/>
            <person name="Sikorski J."/>
            <person name="Tindall B.J."/>
            <person name="Woyke T."/>
            <person name="Bristow J."/>
            <person name="Eisen J.A."/>
            <person name="Markowitz V."/>
            <person name="Hugenholtz P."/>
            <person name="Kyrpides N.C."/>
            <person name="Klenk H.P."/>
            <person name="Mavromatis K."/>
        </authorList>
    </citation>
    <scope>NUCLEOTIDE SEQUENCE [LARGE SCALE GENOMIC DNA]</scope>
    <source>
        <strain evidence="15">ATCC 29530 / DSM 19594 / LMG 11500 / NCIMB 11436 / LSU 4</strain>
    </source>
</reference>
<evidence type="ECO:0000256" key="5">
    <source>
        <dbReference type="ARBA" id="ARBA00022801"/>
    </source>
</evidence>
<dbReference type="Gene3D" id="2.120.10.60">
    <property type="entry name" value="Tricorn protease N-terminal domain"/>
    <property type="match status" value="1"/>
</dbReference>
<dbReference type="InterPro" id="IPR029045">
    <property type="entry name" value="ClpP/crotonase-like_dom_sf"/>
</dbReference>
<dbReference type="Pfam" id="PF07676">
    <property type="entry name" value="PD40"/>
    <property type="match status" value="2"/>
</dbReference>
<evidence type="ECO:0000256" key="11">
    <source>
        <dbReference type="SAM" id="SignalP"/>
    </source>
</evidence>
<dbReference type="Pfam" id="PF14684">
    <property type="entry name" value="Tricorn_C1"/>
    <property type="match status" value="1"/>
</dbReference>
<keyword evidence="6 7" id="KW-0720">Serine protease</keyword>
<dbReference type="Pfam" id="PF03572">
    <property type="entry name" value="Peptidase_S41"/>
    <property type="match status" value="1"/>
</dbReference>
<evidence type="ECO:0000256" key="2">
    <source>
        <dbReference type="ARBA" id="ARBA00008524"/>
    </source>
</evidence>
<evidence type="ECO:0000256" key="4">
    <source>
        <dbReference type="ARBA" id="ARBA00022670"/>
    </source>
</evidence>
<evidence type="ECO:0000256" key="1">
    <source>
        <dbReference type="ARBA" id="ARBA00004496"/>
    </source>
</evidence>
<dbReference type="EMBL" id="CP002859">
    <property type="protein sequence ID" value="AEI46822.1"/>
    <property type="molecule type" value="Genomic_DNA"/>
</dbReference>
<dbReference type="SMART" id="SM00245">
    <property type="entry name" value="TSPc"/>
    <property type="match status" value="1"/>
</dbReference>
<dbReference type="SUPFAM" id="SSF82171">
    <property type="entry name" value="DPP6 N-terminal domain-like"/>
    <property type="match status" value="2"/>
</dbReference>
<feature type="region of interest" description="Disordered" evidence="10">
    <location>
        <begin position="533"/>
        <end position="574"/>
    </location>
</feature>
<feature type="domain" description="Tail specific protease" evidence="13">
    <location>
        <begin position="830"/>
        <end position="1035"/>
    </location>
</feature>
<dbReference type="InterPro" id="IPR001478">
    <property type="entry name" value="PDZ"/>
</dbReference>
<dbReference type="PROSITE" id="PS51257">
    <property type="entry name" value="PROKAR_LIPOPROTEIN"/>
    <property type="match status" value="1"/>
</dbReference>
<dbReference type="GO" id="GO:0006508">
    <property type="term" value="P:proteolysis"/>
    <property type="evidence" value="ECO:0007669"/>
    <property type="project" value="UniProtKB-UniRule"/>
</dbReference>
<feature type="domain" description="PDZ" evidence="12">
    <location>
        <begin position="750"/>
        <end position="841"/>
    </location>
</feature>
<dbReference type="Gene3D" id="3.90.226.10">
    <property type="entry name" value="2-enoyl-CoA Hydratase, Chain A, domain 1"/>
    <property type="match status" value="1"/>
</dbReference>
<dbReference type="PANTHER" id="PTHR43253:SF1">
    <property type="entry name" value="TRICORN PROTEASE HOMOLOG 2-RELATED"/>
    <property type="match status" value="1"/>
</dbReference>
<evidence type="ECO:0000313" key="15">
    <source>
        <dbReference type="Proteomes" id="UP000000493"/>
    </source>
</evidence>
<evidence type="ECO:0000256" key="3">
    <source>
        <dbReference type="ARBA" id="ARBA00022490"/>
    </source>
</evidence>
<evidence type="ECO:0000259" key="12">
    <source>
        <dbReference type="SMART" id="SM00228"/>
    </source>
</evidence>
<dbReference type="Pfam" id="PF26549">
    <property type="entry name" value="Tricorn_N"/>
    <property type="match status" value="1"/>
</dbReference>
<evidence type="ECO:0000313" key="14">
    <source>
        <dbReference type="EMBL" id="AEI46822.1"/>
    </source>
</evidence>
<gene>
    <name evidence="14" type="ordered locus">Runsl_0370</name>
</gene>
<evidence type="ECO:0000256" key="9">
    <source>
        <dbReference type="PIRSR" id="PIRSR036421-3"/>
    </source>
</evidence>
<dbReference type="Gene3D" id="2.30.42.10">
    <property type="match status" value="1"/>
</dbReference>
<dbReference type="InterPro" id="IPR036034">
    <property type="entry name" value="PDZ_sf"/>
</dbReference>
<feature type="active site" description="Nucleophile" evidence="8">
    <location>
        <position position="968"/>
    </location>
</feature>
<organism evidence="14 15">
    <name type="scientific">Runella slithyformis (strain ATCC 29530 / DSM 19594 / LMG 11500 / NCIMB 11436 / LSU 4)</name>
    <dbReference type="NCBI Taxonomy" id="761193"/>
    <lineage>
        <taxon>Bacteria</taxon>
        <taxon>Pseudomonadati</taxon>
        <taxon>Bacteroidota</taxon>
        <taxon>Cytophagia</taxon>
        <taxon>Cytophagales</taxon>
        <taxon>Spirosomataceae</taxon>
        <taxon>Runella</taxon>
    </lineage>
</organism>
<feature type="site" description="Transition state stabilizer; via amide nitrogen" evidence="9">
    <location>
        <position position="969"/>
    </location>
</feature>
<evidence type="ECO:0000259" key="13">
    <source>
        <dbReference type="SMART" id="SM00245"/>
    </source>
</evidence>
<keyword evidence="11" id="KW-0732">Signal</keyword>
<dbReference type="InterPro" id="IPR011042">
    <property type="entry name" value="6-blade_b-propeller_TolB-like"/>
</dbReference>
<accession>A0A7U3ZGQ6</accession>
<dbReference type="KEGG" id="rsi:Runsl_0370"/>
<evidence type="ECO:0000256" key="6">
    <source>
        <dbReference type="ARBA" id="ARBA00022825"/>
    </source>
</evidence>
<sequence length="1061" mass="122607">MFKPFLWVLLLIGISCFAQSEGVHFATHPSLSPDAKTVVFAYESDLWKTDLSSGLTTRLTAMQGNESNPRISPDGKWIAFSGTENNNPDVYLMPLEGGGIRQLTYHSTYDLVEAWSWDSQTIYFESGPQNGGTTFTVSIKGGTPKRVFKHYFNRIHNVAESPSGELFFNDTWESDNQAMRKGYKGDFNPDIQSYHLQTNTYKKYTDYRGKDMWATVDRNGTIYFVSDEANGEYNLHTFVNGQKTALTSFKESIKRPQVSADGRKVVFEKDYQPWIYDVATKAAEPIKLNLVRNFTLSKWQDFKVSGNISTFDVAPDNKKMAFISRGELFVSDVDGKFIKQLKTTPNERVLEVKWLADTLTLLIGQTAGGYQNWFTIRADGKGSLKPVTKDSQSNRQMVLNKDRSVGVYLSGRNEVKTIDLKTFESKTIVKEELWGFYNDSPRFSPNGEYILFTAYRNFEKDIFLHHLKKNETINLTNTGISESEPVWSPDSKYIYFSSDRMNPSYPFGPRKQKLYRMALTKIEDPYRSEKFEDLFKPEAKKKEPSTDAKEDDKGKKKGKKDEKPKEEKPKNEEKAIELDLADIWERMEQVGPSFGQQGAPFVIQKDAKTYVYYTSDHQEGNDKLWRTVYEPFQRTKTEKAEDSGNYEIVQAGDKYYLLTDGKIKKLNFESNKSEEIEISNYTFRRSLEEEFRQMYYEAWAGVEENFYNETFHGADWKGLRDRYAKFLPYLNRREDFRTLFNDMLGELNASHLGFYSNGKEEDVFYRSQTMETGILFDNQRPYVVERIIKRSAADKHGKKILAGDVLTHVNGEAVDTLQNRDFYFTKPSNDPELEMTFRRKGTDTTYTVRVHPQGSISGNLYDEWMDWNQKYVDDKSKNRIAYVHMKDMGMGQYEKFVQDMTRDWYKKDALIFDLRYNTGGNVHDLVLNFLAQKPYLQWKYREGALSPQPNFGVAAKPIVLLINEQSLSDAEMTATGFKALKLGKIIGTETYRWIIFTSGKGLVDGSFYRLPSWGCYTLDGKNIEKEGTAPDIYVKQTFVDRLNDKDPQLDRAIEEILKDLK</sequence>
<comment type="similarity">
    <text evidence="2 7">Belongs to the peptidase S41B family.</text>
</comment>
<keyword evidence="3 7" id="KW-0963">Cytoplasm</keyword>
<feature type="chain" id="PRO_5030901907" description="Tricorn protease homolog" evidence="11">
    <location>
        <begin position="21"/>
        <end position="1061"/>
    </location>
</feature>
<dbReference type="Gene3D" id="2.120.10.30">
    <property type="entry name" value="TolB, C-terminal domain"/>
    <property type="match status" value="2"/>
</dbReference>
<dbReference type="Gene3D" id="3.30.750.44">
    <property type="match status" value="1"/>
</dbReference>
<feature type="active site" description="Charge relay system" evidence="8">
    <location>
        <position position="1024"/>
    </location>
</feature>
<proteinExistence type="inferred from homology"/>
<reference evidence="15" key="1">
    <citation type="submission" date="2011-06" db="EMBL/GenBank/DDBJ databases">
        <title>The complete genome of chromosome of Runella slithyformis DSM 19594.</title>
        <authorList>
            <consortium name="US DOE Joint Genome Institute (JGI-PGF)"/>
            <person name="Lucas S."/>
            <person name="Han J."/>
            <person name="Lapidus A."/>
            <person name="Bruce D."/>
            <person name="Goodwin L."/>
            <person name="Pitluck S."/>
            <person name="Peters L."/>
            <person name="Kyrpides N."/>
            <person name="Mavromatis K."/>
            <person name="Ivanova N."/>
            <person name="Ovchinnikova G."/>
            <person name="Zhang X."/>
            <person name="Misra M."/>
            <person name="Detter J.C."/>
            <person name="Tapia R."/>
            <person name="Han C."/>
            <person name="Land M."/>
            <person name="Hauser L."/>
            <person name="Markowitz V."/>
            <person name="Cheng J.-F."/>
            <person name="Hugenholtz P."/>
            <person name="Woyke T."/>
            <person name="Wu D."/>
            <person name="Tindall B."/>
            <person name="Faehrich R."/>
            <person name="Brambilla E."/>
            <person name="Klenk H.-P."/>
            <person name="Eisen J.A."/>
        </authorList>
    </citation>
    <scope>NUCLEOTIDE SEQUENCE [LARGE SCALE GENOMIC DNA]</scope>
    <source>
        <strain evidence="15">ATCC 29530 / DSM 19594 / LMG 11500 / NCIMB 11436 / LSU 4</strain>
    </source>
</reference>
<feature type="active site" description="Charge relay system" evidence="8">
    <location>
        <position position="751"/>
    </location>
</feature>
<dbReference type="SUPFAM" id="SSF50156">
    <property type="entry name" value="PDZ domain-like"/>
    <property type="match status" value="1"/>
</dbReference>
<dbReference type="InterPro" id="IPR005151">
    <property type="entry name" value="Tail-specific_protease"/>
</dbReference>
<name>A0A7U3ZGQ6_RUNSL</name>
<evidence type="ECO:0000256" key="8">
    <source>
        <dbReference type="PIRSR" id="PIRSR036421-1"/>
    </source>
</evidence>
<dbReference type="InterPro" id="IPR028204">
    <property type="entry name" value="Tricorn_C1"/>
</dbReference>
<dbReference type="GO" id="GO:0005737">
    <property type="term" value="C:cytoplasm"/>
    <property type="evidence" value="ECO:0007669"/>
    <property type="project" value="UniProtKB-SubCell"/>
</dbReference>
<dbReference type="CDD" id="cd07562">
    <property type="entry name" value="Peptidase_S41_TRI"/>
    <property type="match status" value="1"/>
</dbReference>
<dbReference type="InterPro" id="IPR012393">
    <property type="entry name" value="Tricorn_protease"/>
</dbReference>
<dbReference type="RefSeq" id="WP_013926147.1">
    <property type="nucleotide sequence ID" value="NC_015703.1"/>
</dbReference>
<dbReference type="PIRSF" id="PIRSF036421">
    <property type="entry name" value="Tricorn_protease"/>
    <property type="match status" value="1"/>
</dbReference>
<dbReference type="Proteomes" id="UP000000493">
    <property type="component" value="Chromosome"/>
</dbReference>
<protein>
    <recommendedName>
        <fullName evidence="7">Tricorn protease homolog</fullName>
        <ecNumber evidence="7">3.4.21.-</ecNumber>
    </recommendedName>
</protein>
<dbReference type="AlphaFoldDB" id="A0A7U3ZGQ6"/>
<comment type="function">
    <text evidence="7">Degrades oligopeptides.</text>
</comment>
<dbReference type="InterPro" id="IPR011659">
    <property type="entry name" value="WD40"/>
</dbReference>
<feature type="signal peptide" evidence="11">
    <location>
        <begin position="1"/>
        <end position="20"/>
    </location>
</feature>
<dbReference type="SMART" id="SM00228">
    <property type="entry name" value="PDZ"/>
    <property type="match status" value="1"/>
</dbReference>
<evidence type="ECO:0000256" key="7">
    <source>
        <dbReference type="PIRNR" id="PIRNR036421"/>
    </source>
</evidence>
<dbReference type="SUPFAM" id="SSF52096">
    <property type="entry name" value="ClpP/crotonase"/>
    <property type="match status" value="1"/>
</dbReference>